<evidence type="ECO:0000313" key="1">
    <source>
        <dbReference type="EMBL" id="GAA3214462.1"/>
    </source>
</evidence>
<evidence type="ECO:0000313" key="2">
    <source>
        <dbReference type="Proteomes" id="UP001501237"/>
    </source>
</evidence>
<sequence>MFLMRLSSQPAPALAAWGNAWLSGHVGLDEAVDAVERSGPHLVGQVPLRSWLAELRPVGLRSFRLALPAPGDPLGLTGPAPFNEAAVEAGQAVLASVTDSGTGFAVPDSIVGLVPAEDLRGSSYAGISWRLFECRPSVPDVPSLAEADGRLTLAIRDVTEVLMEIDDVNGRRGEALNALRADTDSALPPGYPARAHRVDALAARLKLVLGIAEELAGSNLTASQMHRREEALRLLDRAVRRARVAAHNAVLEPAR</sequence>
<keyword evidence="2" id="KW-1185">Reference proteome</keyword>
<dbReference type="Proteomes" id="UP001501237">
    <property type="component" value="Unassembled WGS sequence"/>
</dbReference>
<gene>
    <name evidence="1" type="ORF">GCM10010468_35250</name>
</gene>
<reference evidence="2" key="1">
    <citation type="journal article" date="2019" name="Int. J. Syst. Evol. Microbiol.">
        <title>The Global Catalogue of Microorganisms (GCM) 10K type strain sequencing project: providing services to taxonomists for standard genome sequencing and annotation.</title>
        <authorList>
            <consortium name="The Broad Institute Genomics Platform"/>
            <consortium name="The Broad Institute Genome Sequencing Center for Infectious Disease"/>
            <person name="Wu L."/>
            <person name="Ma J."/>
        </authorList>
    </citation>
    <scope>NUCLEOTIDE SEQUENCE [LARGE SCALE GENOMIC DNA]</scope>
    <source>
        <strain evidence="2">JCM 9377</strain>
    </source>
</reference>
<comment type="caution">
    <text evidence="1">The sequence shown here is derived from an EMBL/GenBank/DDBJ whole genome shotgun (WGS) entry which is preliminary data.</text>
</comment>
<organism evidence="1 2">
    <name type="scientific">Actinocorallia longicatena</name>
    <dbReference type="NCBI Taxonomy" id="111803"/>
    <lineage>
        <taxon>Bacteria</taxon>
        <taxon>Bacillati</taxon>
        <taxon>Actinomycetota</taxon>
        <taxon>Actinomycetes</taxon>
        <taxon>Streptosporangiales</taxon>
        <taxon>Thermomonosporaceae</taxon>
        <taxon>Actinocorallia</taxon>
    </lineage>
</organism>
<accession>A0ABP6QB30</accession>
<name>A0ABP6QB30_9ACTN</name>
<dbReference type="EMBL" id="BAAAUV010000007">
    <property type="protein sequence ID" value="GAA3214462.1"/>
    <property type="molecule type" value="Genomic_DNA"/>
</dbReference>
<evidence type="ECO:0008006" key="3">
    <source>
        <dbReference type="Google" id="ProtNLM"/>
    </source>
</evidence>
<protein>
    <recommendedName>
        <fullName evidence="3">ANTAR domain-containing protein</fullName>
    </recommendedName>
</protein>
<proteinExistence type="predicted"/>